<sequence>MRAEFSTTTETSPNAITSHVQQAEDVFDKRPSLFPIVTGKTSIQKDDFN</sequence>
<gene>
    <name evidence="1" type="ORF">HSB1_42360</name>
</gene>
<dbReference type="EMBL" id="ALJD01000014">
    <property type="protein sequence ID" value="EJN57273.1"/>
    <property type="molecule type" value="Genomic_DNA"/>
</dbReference>
<dbReference type="Proteomes" id="UP000007813">
    <property type="component" value="Unassembled WGS sequence"/>
</dbReference>
<reference evidence="1 2" key="1">
    <citation type="journal article" date="2012" name="J. Bacteriol.">
        <title>Draft Genome Sequence of the Extremely Halophilic Archaeon Halogranum salarium B-1T.</title>
        <authorList>
            <person name="Kim K.K."/>
            <person name="Lee K.C."/>
            <person name="Lee J.S."/>
        </authorList>
    </citation>
    <scope>NUCLEOTIDE SEQUENCE [LARGE SCALE GENOMIC DNA]</scope>
    <source>
        <strain evidence="1 2">B-1</strain>
    </source>
</reference>
<evidence type="ECO:0000313" key="2">
    <source>
        <dbReference type="Proteomes" id="UP000007813"/>
    </source>
</evidence>
<protein>
    <submittedName>
        <fullName evidence="1">Uncharacterized protein</fullName>
    </submittedName>
</protein>
<proteinExistence type="predicted"/>
<accession>J2ZW75</accession>
<organism evidence="1 2">
    <name type="scientific">Halogranum salarium B-1</name>
    <dbReference type="NCBI Taxonomy" id="1210908"/>
    <lineage>
        <taxon>Archaea</taxon>
        <taxon>Methanobacteriati</taxon>
        <taxon>Methanobacteriota</taxon>
        <taxon>Stenosarchaea group</taxon>
        <taxon>Halobacteria</taxon>
        <taxon>Halobacteriales</taxon>
        <taxon>Haloferacaceae</taxon>
    </lineage>
</organism>
<dbReference type="AlphaFoldDB" id="J2ZW75"/>
<comment type="caution">
    <text evidence="1">The sequence shown here is derived from an EMBL/GenBank/DDBJ whole genome shotgun (WGS) entry which is preliminary data.</text>
</comment>
<evidence type="ECO:0000313" key="1">
    <source>
        <dbReference type="EMBL" id="EJN57273.1"/>
    </source>
</evidence>
<name>J2ZW75_9EURY</name>